<evidence type="ECO:0000256" key="2">
    <source>
        <dbReference type="ARBA" id="ARBA00004429"/>
    </source>
</evidence>
<evidence type="ECO:0000313" key="11">
    <source>
        <dbReference type="Proteomes" id="UP000540787"/>
    </source>
</evidence>
<dbReference type="InterPro" id="IPR036890">
    <property type="entry name" value="HATPase_C_sf"/>
</dbReference>
<dbReference type="PANTHER" id="PTHR43711">
    <property type="entry name" value="TWO-COMPONENT HISTIDINE KINASE"/>
    <property type="match status" value="1"/>
</dbReference>
<dbReference type="Pfam" id="PF02518">
    <property type="entry name" value="HATPase_c"/>
    <property type="match status" value="1"/>
</dbReference>
<keyword evidence="7" id="KW-0902">Two-component regulatory system</keyword>
<organism evidence="10 11">
    <name type="scientific">Massilia aurea</name>
    <dbReference type="NCBI Taxonomy" id="373040"/>
    <lineage>
        <taxon>Bacteria</taxon>
        <taxon>Pseudomonadati</taxon>
        <taxon>Pseudomonadota</taxon>
        <taxon>Betaproteobacteria</taxon>
        <taxon>Burkholderiales</taxon>
        <taxon>Oxalobacteraceae</taxon>
        <taxon>Telluria group</taxon>
        <taxon>Massilia</taxon>
    </lineage>
</organism>
<dbReference type="PRINTS" id="PR00344">
    <property type="entry name" value="BCTRLSENSOR"/>
</dbReference>
<keyword evidence="5" id="KW-0808">Transferase</keyword>
<dbReference type="Gene3D" id="3.30.450.20">
    <property type="entry name" value="PAS domain"/>
    <property type="match status" value="1"/>
</dbReference>
<dbReference type="CDD" id="cd18773">
    <property type="entry name" value="PDC1_HK_sensor"/>
    <property type="match status" value="1"/>
</dbReference>
<dbReference type="InterPro" id="IPR036097">
    <property type="entry name" value="HisK_dim/P_sf"/>
</dbReference>
<evidence type="ECO:0000256" key="3">
    <source>
        <dbReference type="ARBA" id="ARBA00012438"/>
    </source>
</evidence>
<dbReference type="InterPro" id="IPR005467">
    <property type="entry name" value="His_kinase_dom"/>
</dbReference>
<reference evidence="10 11" key="1">
    <citation type="submission" date="2020-08" db="EMBL/GenBank/DDBJ databases">
        <title>The Agave Microbiome: Exploring the role of microbial communities in plant adaptations to desert environments.</title>
        <authorList>
            <person name="Partida-Martinez L.P."/>
        </authorList>
    </citation>
    <scope>NUCLEOTIDE SEQUENCE [LARGE SCALE GENOMIC DNA]</scope>
    <source>
        <strain evidence="10 11">AT3.2</strain>
    </source>
</reference>
<dbReference type="Gene3D" id="1.10.287.130">
    <property type="match status" value="1"/>
</dbReference>
<protein>
    <recommendedName>
        <fullName evidence="3">histidine kinase</fullName>
        <ecNumber evidence="3">2.7.13.3</ecNumber>
    </recommendedName>
</protein>
<dbReference type="InterPro" id="IPR003594">
    <property type="entry name" value="HATPase_dom"/>
</dbReference>
<accession>A0A7W9WYK8</accession>
<name>A0A7W9WYK8_9BURK</name>
<evidence type="ECO:0000256" key="7">
    <source>
        <dbReference type="ARBA" id="ARBA00023012"/>
    </source>
</evidence>
<comment type="caution">
    <text evidence="10">The sequence shown here is derived from an EMBL/GenBank/DDBJ whole genome shotgun (WGS) entry which is preliminary data.</text>
</comment>
<keyword evidence="8" id="KW-1133">Transmembrane helix</keyword>
<dbReference type="GO" id="GO:0000155">
    <property type="term" value="F:phosphorelay sensor kinase activity"/>
    <property type="evidence" value="ECO:0007669"/>
    <property type="project" value="InterPro"/>
</dbReference>
<dbReference type="PROSITE" id="PS50109">
    <property type="entry name" value="HIS_KIN"/>
    <property type="match status" value="1"/>
</dbReference>
<dbReference type="GO" id="GO:0005886">
    <property type="term" value="C:plasma membrane"/>
    <property type="evidence" value="ECO:0007669"/>
    <property type="project" value="UniProtKB-SubCell"/>
</dbReference>
<dbReference type="EC" id="2.7.13.3" evidence="3"/>
<proteinExistence type="predicted"/>
<dbReference type="SMART" id="SM00387">
    <property type="entry name" value="HATPase_c"/>
    <property type="match status" value="1"/>
</dbReference>
<dbReference type="Pfam" id="PF00512">
    <property type="entry name" value="HisKA"/>
    <property type="match status" value="1"/>
</dbReference>
<feature type="domain" description="Histidine kinase" evidence="9">
    <location>
        <begin position="380"/>
        <end position="596"/>
    </location>
</feature>
<evidence type="ECO:0000313" key="10">
    <source>
        <dbReference type="EMBL" id="MBB6133193.1"/>
    </source>
</evidence>
<keyword evidence="6 10" id="KW-0418">Kinase</keyword>
<keyword evidence="11" id="KW-1185">Reference proteome</keyword>
<dbReference type="RefSeq" id="WP_183552444.1">
    <property type="nucleotide sequence ID" value="NZ_JACHBX010000001.1"/>
</dbReference>
<dbReference type="InterPro" id="IPR050736">
    <property type="entry name" value="Sensor_HK_Regulatory"/>
</dbReference>
<keyword evidence="8" id="KW-0472">Membrane</keyword>
<feature type="transmembrane region" description="Helical" evidence="8">
    <location>
        <begin position="6"/>
        <end position="30"/>
    </location>
</feature>
<dbReference type="CDD" id="cd00082">
    <property type="entry name" value="HisKA"/>
    <property type="match status" value="1"/>
</dbReference>
<keyword evidence="8" id="KW-0812">Transmembrane</keyword>
<sequence>MKTRTYLFLMAGAILLPVAIASWIGLSMLLDWERESRLRSVREMARATAFQIDREIAAAEASLRAVAYSEGMRQQDYARLHRWTSSTNANNAQSWTVLYDSKGRELFTTQAPVGTKLLSKTRDWASQVSLAGGTLVSGYFIDEYSGLPTVAVSVAAPLEDGQYNIVSQIFDVRFFERILRHDAIGADWKVGIFDRNGLAIMRNRGSDTLGQPMGADFLAATRAANHGVFRHVTQDGRDVYGVFTRSKSSDWTIVIGVPVAQIEAAARTATWYAALVLVLLLGLAVAIVLYLGRTLERALSQAAAAVTLLADGAIALPARTRVEEVDALVEGLARTSEALSSESQVRKSLQDEREQLLVSEQRARRLAEAQSRAKDDFLAMLGHELRNPLAAISGAMSVLDMPNLKPQVAANARDISRRQMRHLTCIVDDLLDVQRILSGKIVLHRARIDVAQVVRSSAEAKALVDAGAHAWTIETEPDAWVDGDRTRLEQVVDNLLHNAIKYTPKGGRVDVRVWRDGEQVAISVSDSGVGIAPELHPLIFDVLVQGPTSIDRGQGGLGLGLALVKQLTALHGGTVAVHSDGPGKGSCFVVRVPATA</sequence>
<evidence type="ECO:0000256" key="1">
    <source>
        <dbReference type="ARBA" id="ARBA00000085"/>
    </source>
</evidence>
<dbReference type="SMART" id="SM00388">
    <property type="entry name" value="HisKA"/>
    <property type="match status" value="1"/>
</dbReference>
<gene>
    <name evidence="10" type="ORF">HD842_001304</name>
</gene>
<dbReference type="EMBL" id="JACHBX010000001">
    <property type="protein sequence ID" value="MBB6133193.1"/>
    <property type="molecule type" value="Genomic_DNA"/>
</dbReference>
<dbReference type="PANTHER" id="PTHR43711:SF1">
    <property type="entry name" value="HISTIDINE KINASE 1"/>
    <property type="match status" value="1"/>
</dbReference>
<keyword evidence="4" id="KW-0597">Phosphoprotein</keyword>
<evidence type="ECO:0000256" key="8">
    <source>
        <dbReference type="SAM" id="Phobius"/>
    </source>
</evidence>
<dbReference type="InterPro" id="IPR004358">
    <property type="entry name" value="Sig_transdc_His_kin-like_C"/>
</dbReference>
<dbReference type="AlphaFoldDB" id="A0A7W9WYK8"/>
<comment type="subcellular location">
    <subcellularLocation>
        <location evidence="2">Cell inner membrane</location>
        <topology evidence="2">Multi-pass membrane protein</topology>
    </subcellularLocation>
</comment>
<feature type="transmembrane region" description="Helical" evidence="8">
    <location>
        <begin position="271"/>
        <end position="291"/>
    </location>
</feature>
<evidence type="ECO:0000256" key="5">
    <source>
        <dbReference type="ARBA" id="ARBA00022679"/>
    </source>
</evidence>
<evidence type="ECO:0000256" key="4">
    <source>
        <dbReference type="ARBA" id="ARBA00022553"/>
    </source>
</evidence>
<dbReference type="SUPFAM" id="SSF47384">
    <property type="entry name" value="Homodimeric domain of signal transducing histidine kinase"/>
    <property type="match status" value="1"/>
</dbReference>
<dbReference type="CDD" id="cd18774">
    <property type="entry name" value="PDC2_HK_sensor"/>
    <property type="match status" value="1"/>
</dbReference>
<evidence type="ECO:0000256" key="6">
    <source>
        <dbReference type="ARBA" id="ARBA00022777"/>
    </source>
</evidence>
<dbReference type="Proteomes" id="UP000540787">
    <property type="component" value="Unassembled WGS sequence"/>
</dbReference>
<dbReference type="FunFam" id="3.30.565.10:FF:000006">
    <property type="entry name" value="Sensor histidine kinase WalK"/>
    <property type="match status" value="1"/>
</dbReference>
<dbReference type="SUPFAM" id="SSF55874">
    <property type="entry name" value="ATPase domain of HSP90 chaperone/DNA topoisomerase II/histidine kinase"/>
    <property type="match status" value="1"/>
</dbReference>
<dbReference type="InterPro" id="IPR003661">
    <property type="entry name" value="HisK_dim/P_dom"/>
</dbReference>
<comment type="catalytic activity">
    <reaction evidence="1">
        <text>ATP + protein L-histidine = ADP + protein N-phospho-L-histidine.</text>
        <dbReference type="EC" id="2.7.13.3"/>
    </reaction>
</comment>
<dbReference type="Gene3D" id="3.30.565.10">
    <property type="entry name" value="Histidine kinase-like ATPase, C-terminal domain"/>
    <property type="match status" value="1"/>
</dbReference>
<evidence type="ECO:0000259" key="9">
    <source>
        <dbReference type="PROSITE" id="PS50109"/>
    </source>
</evidence>